<keyword evidence="3 8" id="KW-0479">Metal-binding</keyword>
<dbReference type="PROSITE" id="PS51379">
    <property type="entry name" value="4FE4S_FER_2"/>
    <property type="match status" value="1"/>
</dbReference>
<reference evidence="10" key="1">
    <citation type="journal article" date="2014" name="Int. J. Syst. Evol. Microbiol.">
        <title>Complete genome sequence of Corynebacterium casei LMG S-19264T (=DSM 44701T), isolated from a smear-ripened cheese.</title>
        <authorList>
            <consortium name="US DOE Joint Genome Institute (JGI-PGF)"/>
            <person name="Walter F."/>
            <person name="Albersmeier A."/>
            <person name="Kalinowski J."/>
            <person name="Ruckert C."/>
        </authorList>
    </citation>
    <scope>NUCLEOTIDE SEQUENCE</scope>
    <source>
        <strain evidence="10">JCM 4637</strain>
    </source>
</reference>
<dbReference type="Pfam" id="PF13459">
    <property type="entry name" value="Fer4_15"/>
    <property type="match status" value="1"/>
</dbReference>
<protein>
    <recommendedName>
        <fullName evidence="8">Ferredoxin</fullName>
    </recommendedName>
</protein>
<keyword evidence="2 8" id="KW-0813">Transport</keyword>
<dbReference type="Gene3D" id="3.30.70.20">
    <property type="match status" value="1"/>
</dbReference>
<evidence type="ECO:0000313" key="11">
    <source>
        <dbReference type="Proteomes" id="UP000638353"/>
    </source>
</evidence>
<dbReference type="EMBL" id="BMVC01000001">
    <property type="protein sequence ID" value="GHC80644.1"/>
    <property type="molecule type" value="Genomic_DNA"/>
</dbReference>
<dbReference type="GO" id="GO:0009055">
    <property type="term" value="F:electron transfer activity"/>
    <property type="evidence" value="ECO:0007669"/>
    <property type="project" value="UniProtKB-UniRule"/>
</dbReference>
<accession>A0A919C7G9</accession>
<evidence type="ECO:0000256" key="4">
    <source>
        <dbReference type="ARBA" id="ARBA00022982"/>
    </source>
</evidence>
<evidence type="ECO:0000259" key="9">
    <source>
        <dbReference type="PROSITE" id="PS51379"/>
    </source>
</evidence>
<sequence>MTMRIAIDTDVCIGAGQCVLSAPDTFTQDDEGFSELLPGARPGGSGVTLAVQSCPVGAISLREEG</sequence>
<comment type="caution">
    <text evidence="10">The sequence shown here is derived from an EMBL/GenBank/DDBJ whole genome shotgun (WGS) entry which is preliminary data.</text>
</comment>
<dbReference type="AlphaFoldDB" id="A0A919C7G9"/>
<evidence type="ECO:0000256" key="2">
    <source>
        <dbReference type="ARBA" id="ARBA00022448"/>
    </source>
</evidence>
<dbReference type="InterPro" id="IPR051269">
    <property type="entry name" value="Fe-S_cluster_ET"/>
</dbReference>
<comment type="cofactor">
    <cofactor evidence="1">
        <name>[3Fe-4S] cluster</name>
        <dbReference type="ChEBI" id="CHEBI:21137"/>
    </cofactor>
</comment>
<dbReference type="PANTHER" id="PTHR36923">
    <property type="entry name" value="FERREDOXIN"/>
    <property type="match status" value="1"/>
</dbReference>
<organism evidence="10 11">
    <name type="scientific">Streptomyces finlayi</name>
    <dbReference type="NCBI Taxonomy" id="67296"/>
    <lineage>
        <taxon>Bacteria</taxon>
        <taxon>Bacillati</taxon>
        <taxon>Actinomycetota</taxon>
        <taxon>Actinomycetes</taxon>
        <taxon>Kitasatosporales</taxon>
        <taxon>Streptomycetaceae</taxon>
        <taxon>Streptomyces</taxon>
    </lineage>
</organism>
<dbReference type="GO" id="GO:0051538">
    <property type="term" value="F:3 iron, 4 sulfur cluster binding"/>
    <property type="evidence" value="ECO:0007669"/>
    <property type="project" value="UniProtKB-KW"/>
</dbReference>
<evidence type="ECO:0000256" key="8">
    <source>
        <dbReference type="RuleBase" id="RU368020"/>
    </source>
</evidence>
<reference evidence="10" key="2">
    <citation type="submission" date="2020-09" db="EMBL/GenBank/DDBJ databases">
        <authorList>
            <person name="Sun Q."/>
            <person name="Ohkuma M."/>
        </authorList>
    </citation>
    <scope>NUCLEOTIDE SEQUENCE</scope>
    <source>
        <strain evidence="10">JCM 4637</strain>
    </source>
</reference>
<feature type="domain" description="4Fe-4S ferredoxin-type" evidence="9">
    <location>
        <begin position="3"/>
        <end position="31"/>
    </location>
</feature>
<evidence type="ECO:0000256" key="6">
    <source>
        <dbReference type="ARBA" id="ARBA00023014"/>
    </source>
</evidence>
<evidence type="ECO:0000313" key="10">
    <source>
        <dbReference type="EMBL" id="GHC80644.1"/>
    </source>
</evidence>
<evidence type="ECO:0000256" key="7">
    <source>
        <dbReference type="ARBA" id="ARBA00023291"/>
    </source>
</evidence>
<keyword evidence="4 8" id="KW-0249">Electron transport</keyword>
<comment type="function">
    <text evidence="8">Ferredoxins are iron-sulfur proteins that transfer electrons in a wide variety of metabolic reactions.</text>
</comment>
<gene>
    <name evidence="10" type="ORF">GCM10010334_07830</name>
</gene>
<evidence type="ECO:0000256" key="3">
    <source>
        <dbReference type="ARBA" id="ARBA00022723"/>
    </source>
</evidence>
<dbReference type="PANTHER" id="PTHR36923:SF3">
    <property type="entry name" value="FERREDOXIN"/>
    <property type="match status" value="1"/>
</dbReference>
<name>A0A919C7G9_9ACTN</name>
<evidence type="ECO:0000256" key="1">
    <source>
        <dbReference type="ARBA" id="ARBA00001927"/>
    </source>
</evidence>
<dbReference type="Proteomes" id="UP000638353">
    <property type="component" value="Unassembled WGS sequence"/>
</dbReference>
<dbReference type="InterPro" id="IPR001080">
    <property type="entry name" value="3Fe4S_ferredoxin"/>
</dbReference>
<keyword evidence="7" id="KW-0003">3Fe-4S</keyword>
<evidence type="ECO:0000256" key="5">
    <source>
        <dbReference type="ARBA" id="ARBA00023004"/>
    </source>
</evidence>
<keyword evidence="6 8" id="KW-0411">Iron-sulfur</keyword>
<proteinExistence type="predicted"/>
<dbReference type="PRINTS" id="PR00352">
    <property type="entry name" value="3FE4SFRDOXIN"/>
</dbReference>
<dbReference type="GO" id="GO:0005506">
    <property type="term" value="F:iron ion binding"/>
    <property type="evidence" value="ECO:0007669"/>
    <property type="project" value="UniProtKB-UniRule"/>
</dbReference>
<dbReference type="InterPro" id="IPR017896">
    <property type="entry name" value="4Fe4S_Fe-S-bd"/>
</dbReference>
<dbReference type="SUPFAM" id="SSF54862">
    <property type="entry name" value="4Fe-4S ferredoxins"/>
    <property type="match status" value="1"/>
</dbReference>
<keyword evidence="5 8" id="KW-0408">Iron</keyword>